<organism evidence="4 5">
    <name type="scientific">Tectimicrobiota bacterium</name>
    <dbReference type="NCBI Taxonomy" id="2528274"/>
    <lineage>
        <taxon>Bacteria</taxon>
        <taxon>Pseudomonadati</taxon>
        <taxon>Nitrospinota/Tectimicrobiota group</taxon>
        <taxon>Candidatus Tectimicrobiota</taxon>
    </lineage>
</organism>
<dbReference type="InterPro" id="IPR050469">
    <property type="entry name" value="Diguanylate_Cyclase"/>
</dbReference>
<evidence type="ECO:0000313" key="5">
    <source>
        <dbReference type="Proteomes" id="UP000741360"/>
    </source>
</evidence>
<dbReference type="GO" id="GO:0052621">
    <property type="term" value="F:diguanylate cyclase activity"/>
    <property type="evidence" value="ECO:0007669"/>
    <property type="project" value="UniProtKB-EC"/>
</dbReference>
<dbReference type="CDD" id="cd01949">
    <property type="entry name" value="GGDEF"/>
    <property type="match status" value="1"/>
</dbReference>
<dbReference type="Proteomes" id="UP000741360">
    <property type="component" value="Unassembled WGS sequence"/>
</dbReference>
<evidence type="ECO:0000256" key="2">
    <source>
        <dbReference type="ARBA" id="ARBA00034247"/>
    </source>
</evidence>
<dbReference type="PANTHER" id="PTHR45138:SF9">
    <property type="entry name" value="DIGUANYLATE CYCLASE DGCM-RELATED"/>
    <property type="match status" value="1"/>
</dbReference>
<dbReference type="AlphaFoldDB" id="A0A932GQ89"/>
<protein>
    <recommendedName>
        <fullName evidence="1">diguanylate cyclase</fullName>
        <ecNumber evidence="1">2.7.7.65</ecNumber>
    </recommendedName>
</protein>
<evidence type="ECO:0000256" key="1">
    <source>
        <dbReference type="ARBA" id="ARBA00012528"/>
    </source>
</evidence>
<comment type="caution">
    <text evidence="4">The sequence shown here is derived from an EMBL/GenBank/DDBJ whole genome shotgun (WGS) entry which is preliminary data.</text>
</comment>
<dbReference type="SMART" id="SM00267">
    <property type="entry name" value="GGDEF"/>
    <property type="match status" value="1"/>
</dbReference>
<dbReference type="InterPro" id="IPR029787">
    <property type="entry name" value="Nucleotide_cyclase"/>
</dbReference>
<accession>A0A932GQ89</accession>
<name>A0A932GQ89_UNCTE</name>
<evidence type="ECO:0000313" key="4">
    <source>
        <dbReference type="EMBL" id="MBI3014897.1"/>
    </source>
</evidence>
<dbReference type="EMBL" id="JACPSX010000140">
    <property type="protein sequence ID" value="MBI3014897.1"/>
    <property type="molecule type" value="Genomic_DNA"/>
</dbReference>
<proteinExistence type="predicted"/>
<dbReference type="PROSITE" id="PS50887">
    <property type="entry name" value="GGDEF"/>
    <property type="match status" value="1"/>
</dbReference>
<feature type="domain" description="GGDEF" evidence="3">
    <location>
        <begin position="119"/>
        <end position="253"/>
    </location>
</feature>
<sequence>MRKPEYQRRNVDGFRREVLRIYQEVRLPANLLAAAKKGIEKGIDGSNFHLEEFPPAKARKVLDRLEEALRQANGPADLLEELDRMESLSITDGLTGIFNYRYFQIRLRGEILRTRRSLEPFSLLLLDIDYFKRINDTYGHLIGDQFLRELSQLIQANSREIDQVFRYGGEEFAIILPRTRTREAFVLAERLRRKVASQVFTAEGIGVSLTISVGINTYQGEPEVNQNDLVHRADQALYQAKTRGRNMIYSEPEIDTSQARQTAVTLDERKDLLGKE</sequence>
<dbReference type="Gene3D" id="3.30.70.270">
    <property type="match status" value="1"/>
</dbReference>
<dbReference type="EC" id="2.7.7.65" evidence="1"/>
<dbReference type="Pfam" id="PF00990">
    <property type="entry name" value="GGDEF"/>
    <property type="match status" value="1"/>
</dbReference>
<dbReference type="InterPro" id="IPR043128">
    <property type="entry name" value="Rev_trsase/Diguanyl_cyclase"/>
</dbReference>
<gene>
    <name evidence="4" type="ORF">HYY65_07550</name>
</gene>
<dbReference type="PANTHER" id="PTHR45138">
    <property type="entry name" value="REGULATORY COMPONENTS OF SENSORY TRANSDUCTION SYSTEM"/>
    <property type="match status" value="1"/>
</dbReference>
<reference evidence="4" key="1">
    <citation type="submission" date="2020-07" db="EMBL/GenBank/DDBJ databases">
        <title>Huge and variable diversity of episymbiotic CPR bacteria and DPANN archaea in groundwater ecosystems.</title>
        <authorList>
            <person name="He C.Y."/>
            <person name="Keren R."/>
            <person name="Whittaker M."/>
            <person name="Farag I.F."/>
            <person name="Doudna J."/>
            <person name="Cate J.H.D."/>
            <person name="Banfield J.F."/>
        </authorList>
    </citation>
    <scope>NUCLEOTIDE SEQUENCE</scope>
    <source>
        <strain evidence="4">NC_groundwater_717_Ag_S-0.2um_59_8</strain>
    </source>
</reference>
<evidence type="ECO:0000259" key="3">
    <source>
        <dbReference type="PROSITE" id="PS50887"/>
    </source>
</evidence>
<dbReference type="InterPro" id="IPR000160">
    <property type="entry name" value="GGDEF_dom"/>
</dbReference>
<comment type="catalytic activity">
    <reaction evidence="2">
        <text>2 GTP = 3',3'-c-di-GMP + 2 diphosphate</text>
        <dbReference type="Rhea" id="RHEA:24898"/>
        <dbReference type="ChEBI" id="CHEBI:33019"/>
        <dbReference type="ChEBI" id="CHEBI:37565"/>
        <dbReference type="ChEBI" id="CHEBI:58805"/>
        <dbReference type="EC" id="2.7.7.65"/>
    </reaction>
</comment>
<dbReference type="FunFam" id="3.30.70.270:FF:000001">
    <property type="entry name" value="Diguanylate cyclase domain protein"/>
    <property type="match status" value="1"/>
</dbReference>
<dbReference type="NCBIfam" id="TIGR00254">
    <property type="entry name" value="GGDEF"/>
    <property type="match status" value="1"/>
</dbReference>
<dbReference type="SUPFAM" id="SSF55073">
    <property type="entry name" value="Nucleotide cyclase"/>
    <property type="match status" value="1"/>
</dbReference>